<feature type="signal peptide" evidence="5">
    <location>
        <begin position="1"/>
        <end position="20"/>
    </location>
</feature>
<dbReference type="Gene3D" id="3.10.105.10">
    <property type="entry name" value="Dipeptide-binding Protein, Domain 3"/>
    <property type="match status" value="1"/>
</dbReference>
<feature type="chain" id="PRO_5047446717" description="Solute-binding protein family 5 domain-containing protein" evidence="5">
    <location>
        <begin position="21"/>
        <end position="562"/>
    </location>
</feature>
<dbReference type="EMBL" id="NRSG01000298">
    <property type="protein sequence ID" value="MBK1661407.1"/>
    <property type="molecule type" value="Genomic_DNA"/>
</dbReference>
<dbReference type="Gene3D" id="3.40.190.10">
    <property type="entry name" value="Periplasmic binding protein-like II"/>
    <property type="match status" value="1"/>
</dbReference>
<protein>
    <recommendedName>
        <fullName evidence="6">Solute-binding protein family 5 domain-containing protein</fullName>
    </recommendedName>
</protein>
<evidence type="ECO:0000259" key="6">
    <source>
        <dbReference type="Pfam" id="PF00496"/>
    </source>
</evidence>
<keyword evidence="8" id="KW-1185">Reference proteome</keyword>
<feature type="domain" description="Solute-binding protein family 5" evidence="6">
    <location>
        <begin position="106"/>
        <end position="468"/>
    </location>
</feature>
<keyword evidence="3 5" id="KW-0732">Signal</keyword>
<dbReference type="PANTHER" id="PTHR30290">
    <property type="entry name" value="PERIPLASMIC BINDING COMPONENT OF ABC TRANSPORTER"/>
    <property type="match status" value="1"/>
</dbReference>
<dbReference type="CDD" id="cd08502">
    <property type="entry name" value="PBP2_NikA_DppA_OppA_like_16"/>
    <property type="match status" value="1"/>
</dbReference>
<dbReference type="InterPro" id="IPR000914">
    <property type="entry name" value="SBP_5_dom"/>
</dbReference>
<dbReference type="InterPro" id="IPR030678">
    <property type="entry name" value="Peptide/Ni-bd"/>
</dbReference>
<name>A0ABS1D3H6_9PROT</name>
<evidence type="ECO:0000256" key="2">
    <source>
        <dbReference type="ARBA" id="ARBA00005695"/>
    </source>
</evidence>
<comment type="similarity">
    <text evidence="2">Belongs to the bacterial solute-binding protein 5 family.</text>
</comment>
<evidence type="ECO:0000256" key="1">
    <source>
        <dbReference type="ARBA" id="ARBA00004418"/>
    </source>
</evidence>
<dbReference type="PANTHER" id="PTHR30290:SF38">
    <property type="entry name" value="D,D-DIPEPTIDE-BINDING PERIPLASMIC PROTEIN DDPA-RELATED"/>
    <property type="match status" value="1"/>
</dbReference>
<dbReference type="Proteomes" id="UP000697995">
    <property type="component" value="Unassembled WGS sequence"/>
</dbReference>
<gene>
    <name evidence="7" type="ORF">CKO45_24675</name>
</gene>
<dbReference type="SUPFAM" id="SSF53850">
    <property type="entry name" value="Periplasmic binding protein-like II"/>
    <property type="match status" value="1"/>
</dbReference>
<organism evidence="7 8">
    <name type="scientific">Paracraurococcus ruber</name>
    <dbReference type="NCBI Taxonomy" id="77675"/>
    <lineage>
        <taxon>Bacteria</taxon>
        <taxon>Pseudomonadati</taxon>
        <taxon>Pseudomonadota</taxon>
        <taxon>Alphaproteobacteria</taxon>
        <taxon>Acetobacterales</taxon>
        <taxon>Roseomonadaceae</taxon>
        <taxon>Paracraurococcus</taxon>
    </lineage>
</organism>
<dbReference type="Pfam" id="PF00496">
    <property type="entry name" value="SBP_bac_5"/>
    <property type="match status" value="1"/>
</dbReference>
<evidence type="ECO:0000313" key="7">
    <source>
        <dbReference type="EMBL" id="MBK1661407.1"/>
    </source>
</evidence>
<comment type="caution">
    <text evidence="7">The sequence shown here is derived from an EMBL/GenBank/DDBJ whole genome shotgun (WGS) entry which is preliminary data.</text>
</comment>
<dbReference type="InterPro" id="IPR039424">
    <property type="entry name" value="SBP_5"/>
</dbReference>
<dbReference type="Gene3D" id="3.90.76.10">
    <property type="entry name" value="Dipeptide-binding Protein, Domain 1"/>
    <property type="match status" value="1"/>
</dbReference>
<evidence type="ECO:0000256" key="4">
    <source>
        <dbReference type="SAM" id="MobiDB-lite"/>
    </source>
</evidence>
<evidence type="ECO:0000256" key="3">
    <source>
        <dbReference type="ARBA" id="ARBA00022729"/>
    </source>
</evidence>
<sequence>MRALLLAAALLAAAALPARAQDVAPGRAGEAAPGRAGEVAPGRAGEVTPGRAGEVTPGRAGEKVLRVSLNTELQVLDPIVTTINATRVFAYLVFDTLVGIDSQGAYRPQMLEGWEVGADRLTWRFRLREGLEFSDGTPVTAEDCVASLKRWARRESLGAQMMRAAESLAALDARSFELRLREPFAFVIEALGKPGHTIPVIMPARIAEAPADKAVTEIIGSGPFLFRRAEWRPGDRAPFHRNARYRPRAEPADGLAGGKRVSLDRVELVSMPDQATRVSALLANEIDMLEIVPFHFIDRLRRSRGITIARQRGVEQMQSILSINHLTPPFNDIRMRRALQAAIGQSDVMASLGLPAGMAMEQCLSIYMCDAPLSTDAGTEAYRGAGPERARALLQEAGYKGEPVVLLHSESSALLNPTGLVMADQMRRAGFNVDVRTSDYATAAVRRMSKAPAEQGGWNVMPIVWNGIDMVNPLSNPAIANNCNAFNSGWHCEEATAALLRRLAVTADPAQQKALAEQLQAGFHRNVNYVLGGQFAAPAAYRVEVTGVVPFAFPVFWNIEKR</sequence>
<reference evidence="7 8" key="1">
    <citation type="journal article" date="2020" name="Microorganisms">
        <title>Osmotic Adaptation and Compatible Solute Biosynthesis of Phototrophic Bacteria as Revealed from Genome Analyses.</title>
        <authorList>
            <person name="Imhoff J.F."/>
            <person name="Rahn T."/>
            <person name="Kunzel S."/>
            <person name="Keller A."/>
            <person name="Neulinger S.C."/>
        </authorList>
    </citation>
    <scope>NUCLEOTIDE SEQUENCE [LARGE SCALE GENOMIC DNA]</scope>
    <source>
        <strain evidence="7 8">DSM 15382</strain>
    </source>
</reference>
<accession>A0ABS1D3H6</accession>
<proteinExistence type="inferred from homology"/>
<feature type="compositionally biased region" description="Low complexity" evidence="4">
    <location>
        <begin position="26"/>
        <end position="47"/>
    </location>
</feature>
<evidence type="ECO:0000313" key="8">
    <source>
        <dbReference type="Proteomes" id="UP000697995"/>
    </source>
</evidence>
<comment type="subcellular location">
    <subcellularLocation>
        <location evidence="1">Periplasm</location>
    </subcellularLocation>
</comment>
<evidence type="ECO:0000256" key="5">
    <source>
        <dbReference type="SAM" id="SignalP"/>
    </source>
</evidence>
<dbReference type="RefSeq" id="WP_200306292.1">
    <property type="nucleotide sequence ID" value="NZ_NRSG01000298.1"/>
</dbReference>
<dbReference type="PIRSF" id="PIRSF002741">
    <property type="entry name" value="MppA"/>
    <property type="match status" value="1"/>
</dbReference>
<feature type="region of interest" description="Disordered" evidence="4">
    <location>
        <begin position="26"/>
        <end position="57"/>
    </location>
</feature>